<evidence type="ECO:0000313" key="3">
    <source>
        <dbReference type="EMBL" id="MCV7392346.1"/>
    </source>
</evidence>
<dbReference type="Pfam" id="PF03577">
    <property type="entry name" value="Peptidase_C69"/>
    <property type="match status" value="1"/>
</dbReference>
<proteinExistence type="inferred from homology"/>
<evidence type="ECO:0000256" key="2">
    <source>
        <dbReference type="SAM" id="MobiDB-lite"/>
    </source>
</evidence>
<evidence type="ECO:0000313" key="4">
    <source>
        <dbReference type="Proteomes" id="UP001141659"/>
    </source>
</evidence>
<protein>
    <recommendedName>
        <fullName evidence="1">Dipeptidase</fullName>
        <ecNumber evidence="1">3.4.-.-</ecNumber>
    </recommendedName>
</protein>
<gene>
    <name evidence="3" type="ORF">H5P34_30290</name>
</gene>
<dbReference type="Gene3D" id="3.60.60.10">
    <property type="entry name" value="Penicillin V Acylase, Chain A"/>
    <property type="match status" value="1"/>
</dbReference>
<keyword evidence="1" id="KW-0224">Dipeptidase</keyword>
<dbReference type="InterPro" id="IPR005322">
    <property type="entry name" value="Peptidase_C69"/>
</dbReference>
<sequence length="472" mass="51325">MIQRPWSCDTFVALPDATRDGATIFGKNSDRPAGEAQPLRHSPPRSAGAPLRLAYVTIDDADAYAHIGSAPFWCWGYEIGVNERRVAIGNEAVFTRSWASAVADESAGRGPKPGLLGMELVRLGLERGATAQQALTVMTRLLEEHGQWGSAVVGKDHGPGAYDNAYLIADPQEVWVLETAGSDWAAKRVRTGPYAVSNELSIRTDPDAMSDGLRRRAVDAGWYPADRTFDVADAYTDPGTPLQVSHIRRRRAEELLVAARAGGGLDVPGAFGILRDHLEGTFLGGPTFDAARPDFLTLCMHEHPSGFTWGNTAASLVVELHADPDRPVALWWCPVTPCTGVYVPYFVESGRLPDAAQRPLPTGTSWDPRDHAAATYDPVSSWWRWQQLLDAAKDPAARDFANRGAAIRRNFDALEREWLTISADLSVAPAELAAFTDYCLGAATRAATEFIERFGADPRRPVDPRWAAAVAV</sequence>
<comment type="caution">
    <text evidence="3">The sequence shown here is derived from an EMBL/GenBank/DDBJ whole genome shotgun (WGS) entry which is preliminary data.</text>
</comment>
<dbReference type="PANTHER" id="PTHR12994">
    <property type="entry name" value="SECERNIN"/>
    <property type="match status" value="1"/>
</dbReference>
<dbReference type="GO" id="GO:0006508">
    <property type="term" value="P:proteolysis"/>
    <property type="evidence" value="ECO:0007669"/>
    <property type="project" value="UniProtKB-KW"/>
</dbReference>
<dbReference type="EMBL" id="JACKVC010000027">
    <property type="protein sequence ID" value="MCV7392346.1"/>
    <property type="molecule type" value="Genomic_DNA"/>
</dbReference>
<name>A0AAW5TDB9_9MYCO</name>
<comment type="catalytic activity">
    <reaction evidence="1">
        <text>an L-aminoacyl-L-amino acid + H2O = 2 an L-alpha-amino acid</text>
        <dbReference type="Rhea" id="RHEA:48940"/>
        <dbReference type="ChEBI" id="CHEBI:15377"/>
        <dbReference type="ChEBI" id="CHEBI:59869"/>
        <dbReference type="ChEBI" id="CHEBI:77460"/>
    </reaction>
</comment>
<reference evidence="3" key="1">
    <citation type="submission" date="2020-07" db="EMBL/GenBank/DDBJ databases">
        <authorList>
            <person name="Pettersson B.M.F."/>
            <person name="Behra P.R.K."/>
            <person name="Ramesh M."/>
            <person name="Das S."/>
            <person name="Dasgupta S."/>
            <person name="Kirsebom L.A."/>
        </authorList>
    </citation>
    <scope>NUCLEOTIDE SEQUENCE</scope>
    <source>
        <strain evidence="3">DSM 44242</strain>
    </source>
</reference>
<dbReference type="RefSeq" id="WP_051576730.1">
    <property type="nucleotide sequence ID" value="NZ_JACKVC010000027.1"/>
</dbReference>
<dbReference type="Proteomes" id="UP001141659">
    <property type="component" value="Unassembled WGS sequence"/>
</dbReference>
<feature type="region of interest" description="Disordered" evidence="2">
    <location>
        <begin position="23"/>
        <end position="45"/>
    </location>
</feature>
<reference evidence="3" key="2">
    <citation type="journal article" date="2022" name="BMC Genomics">
        <title>Comparative genome analysis of mycobacteria focusing on tRNA and non-coding RNA.</title>
        <authorList>
            <person name="Behra P.R.K."/>
            <person name="Pettersson B.M.F."/>
            <person name="Ramesh M."/>
            <person name="Das S."/>
            <person name="Dasgupta S."/>
            <person name="Kirsebom L.A."/>
        </authorList>
    </citation>
    <scope>NUCLEOTIDE SEQUENCE</scope>
    <source>
        <strain evidence="3">DSM 44242</strain>
    </source>
</reference>
<keyword evidence="1" id="KW-0645">Protease</keyword>
<organism evidence="3 4">
    <name type="scientific">Mycolicibacterium porcinum</name>
    <dbReference type="NCBI Taxonomy" id="39693"/>
    <lineage>
        <taxon>Bacteria</taxon>
        <taxon>Bacillati</taxon>
        <taxon>Actinomycetota</taxon>
        <taxon>Actinomycetes</taxon>
        <taxon>Mycobacteriales</taxon>
        <taxon>Mycobacteriaceae</taxon>
        <taxon>Mycolicibacterium</taxon>
    </lineage>
</organism>
<keyword evidence="1" id="KW-0378">Hydrolase</keyword>
<comment type="similarity">
    <text evidence="1">Belongs to the peptidase C69 family.</text>
</comment>
<dbReference type="GO" id="GO:0016805">
    <property type="term" value="F:dipeptidase activity"/>
    <property type="evidence" value="ECO:0007669"/>
    <property type="project" value="UniProtKB-KW"/>
</dbReference>
<accession>A0AAW5TDB9</accession>
<dbReference type="AlphaFoldDB" id="A0AAW5TDB9"/>
<dbReference type="GO" id="GO:0070004">
    <property type="term" value="F:cysteine-type exopeptidase activity"/>
    <property type="evidence" value="ECO:0007669"/>
    <property type="project" value="InterPro"/>
</dbReference>
<dbReference type="PANTHER" id="PTHR12994:SF17">
    <property type="entry name" value="LD30995P"/>
    <property type="match status" value="1"/>
</dbReference>
<evidence type="ECO:0000256" key="1">
    <source>
        <dbReference type="RuleBase" id="RU364089"/>
    </source>
</evidence>
<dbReference type="EC" id="3.4.-.-" evidence="1"/>